<dbReference type="Pfam" id="PF19302">
    <property type="entry name" value="DUF5915"/>
    <property type="match status" value="1"/>
</dbReference>
<dbReference type="SUPFAM" id="SSF50677">
    <property type="entry name" value="ValRS/IleRS/LeuRS editing domain"/>
    <property type="match status" value="1"/>
</dbReference>
<dbReference type="GO" id="GO:0004822">
    <property type="term" value="F:isoleucine-tRNA ligase activity"/>
    <property type="evidence" value="ECO:0007669"/>
    <property type="project" value="UniProtKB-EC"/>
</dbReference>
<evidence type="ECO:0000313" key="12">
    <source>
        <dbReference type="EMBL" id="KAJ6715668.1"/>
    </source>
</evidence>
<dbReference type="GO" id="GO:0002161">
    <property type="term" value="F:aminoacyl-tRNA deacylase activity"/>
    <property type="evidence" value="ECO:0007669"/>
    <property type="project" value="InterPro"/>
</dbReference>
<evidence type="ECO:0000256" key="6">
    <source>
        <dbReference type="ARBA" id="ARBA00022917"/>
    </source>
</evidence>
<keyword evidence="3 10" id="KW-0436">Ligase</keyword>
<sequence>MEEVCEGKEFSFPTQEEKILSFWSEIKAFETQLERTKDLPEYIFYDGPPFATGLPHYGHILAGTIKDIVTRYQTMTGHHVTRRFGWDCHGLPVEAEIDKKLGIKRRDEVLKLGIDKYNEECRGIVTSLWRVFGGFFPSCLRKGLFTRVLRSCLTVQVAKLCCQILKFSRIIRTYLIPEIMVTFPIVDDPLNAAFVAWTTTPWTLPSNLALCVNGNFDYIKVRNKYTGKVYVVAECRLSALPVEKPKSTANGPAEKVKGNELVNKKYEPLFNYFMEFSDTAFRVVADDYVTDDSGTGIVHCAPAFGEEDYRVCIANQILSKENLIVSVDDDGCFIEKITDFSGRYVKDADKDIIEAVKAKGRLVKSGSFMHSYPFCWRSDTPLIYRAVPSWFIRVEEIKEQLLENNKQTYWVPDYVKSTGRVLNPNSYFYMLTSELGQVIRFFVLKPYNRQTKPIPVYHILSRVAYSLLHLYRNLDLEKRFHNWLENARDWAVSRSRFWGTPLPVWTSDDGEELIVMDSIAKLEKLSGVKVFDLHRHNIDHITIPSSRGPEFGVLRRVEDVFDCWFESGSMPYAYIHYPFENVELFEKNFPGHFVAEGLDQTRGWFYTLMVLSTALFGKPAFRNLICNGLVLAEDGKKMSKSLKNYPSPMEVINDYGADALRLYLINSPVVRAETLRFKKEGVFSVVKDVFLPWYNAYRFLVQNAKRLEVEGLAPFTPVDATTLQNSSNVLDQWINSATQSLVHFVHQEMNAYRLYTVVPYLLKFLDNLTNIYVLTQPSINFIQCAFNIIFPQVEGERNERIEQSIARMMTIIDLARNIRERHNKPLKSPLREMIVVHPDVNFLDDIAGKLKEYVLEELNVRSLIPCNDALKYASLRAEPEFSVLGKRLGKSMGVVAKEVKAMSQIDILEFEKAGEVTIASHCLKLSDIKVVREFKCPDGLTDKEVDAAGDGDVLVILDLRLDESLYEAGVAREVVNRIQKLRKKTGLEPTDAVEVYFESLDEDKSISQQVMNSQELYIRDAIGSPLLSSTLMPPHAVILGEESFHDISKLSFTIYLARPALVFKSDAILLLYGGNTKSVHGLEAYLLSRDHSNLKSEFQLGDGKITVDAIEGFPARNVVLGEHVFLTVGDSVLRTKGL</sequence>
<comment type="catalytic activity">
    <reaction evidence="9">
        <text>tRNA(Ile) + L-isoleucine + ATP = L-isoleucyl-tRNA(Ile) + AMP + diphosphate</text>
        <dbReference type="Rhea" id="RHEA:11060"/>
        <dbReference type="Rhea" id="RHEA-COMP:9666"/>
        <dbReference type="Rhea" id="RHEA-COMP:9695"/>
        <dbReference type="ChEBI" id="CHEBI:30616"/>
        <dbReference type="ChEBI" id="CHEBI:33019"/>
        <dbReference type="ChEBI" id="CHEBI:58045"/>
        <dbReference type="ChEBI" id="CHEBI:78442"/>
        <dbReference type="ChEBI" id="CHEBI:78528"/>
        <dbReference type="ChEBI" id="CHEBI:456215"/>
        <dbReference type="EC" id="6.1.1.5"/>
    </reaction>
</comment>
<dbReference type="InterPro" id="IPR023586">
    <property type="entry name" value="Ile-tRNA-ligase_type2"/>
</dbReference>
<evidence type="ECO:0000256" key="10">
    <source>
        <dbReference type="RuleBase" id="RU363035"/>
    </source>
</evidence>
<proteinExistence type="inferred from homology"/>
<dbReference type="PROSITE" id="PS00178">
    <property type="entry name" value="AA_TRNA_LIGASE_I"/>
    <property type="match status" value="1"/>
</dbReference>
<dbReference type="CDD" id="cd00818">
    <property type="entry name" value="IleRS_core"/>
    <property type="match status" value="1"/>
</dbReference>
<evidence type="ECO:0000313" key="13">
    <source>
        <dbReference type="Proteomes" id="UP001151529"/>
    </source>
</evidence>
<dbReference type="AlphaFoldDB" id="A0A9Q0TQC4"/>
<evidence type="ECO:0000256" key="2">
    <source>
        <dbReference type="ARBA" id="ARBA00013165"/>
    </source>
</evidence>
<dbReference type="InterPro" id="IPR009008">
    <property type="entry name" value="Val/Leu/Ile-tRNA-synth_edit"/>
</dbReference>
<comment type="similarity">
    <text evidence="1 10">Belongs to the class-I aminoacyl-tRNA synthetase family.</text>
</comment>
<dbReference type="EC" id="6.1.1.5" evidence="2"/>
<name>A0A9Q0TQC4_SALVM</name>
<dbReference type="GO" id="GO:0009791">
    <property type="term" value="P:post-embryonic development"/>
    <property type="evidence" value="ECO:0007669"/>
    <property type="project" value="UniProtKB-ARBA"/>
</dbReference>
<dbReference type="Proteomes" id="UP001151529">
    <property type="component" value="Chromosome 1"/>
</dbReference>
<dbReference type="PRINTS" id="PR00984">
    <property type="entry name" value="TRNASYNTHILE"/>
</dbReference>
<dbReference type="OrthoDB" id="1706657at2759"/>
<keyword evidence="13" id="KW-1185">Reference proteome</keyword>
<dbReference type="PANTHER" id="PTHR42780">
    <property type="entry name" value="SOLEUCYL-TRNA SYNTHETASE"/>
    <property type="match status" value="1"/>
</dbReference>
<evidence type="ECO:0000256" key="9">
    <source>
        <dbReference type="ARBA" id="ARBA00048359"/>
    </source>
</evidence>
<dbReference type="InterPro" id="IPR014729">
    <property type="entry name" value="Rossmann-like_a/b/a_fold"/>
</dbReference>
<evidence type="ECO:0000256" key="1">
    <source>
        <dbReference type="ARBA" id="ARBA00005594"/>
    </source>
</evidence>
<dbReference type="Pfam" id="PF00133">
    <property type="entry name" value="tRNA-synt_1"/>
    <property type="match status" value="3"/>
</dbReference>
<dbReference type="GO" id="GO:0006428">
    <property type="term" value="P:isoleucyl-tRNA aminoacylation"/>
    <property type="evidence" value="ECO:0007669"/>
    <property type="project" value="InterPro"/>
</dbReference>
<dbReference type="Gene3D" id="3.90.740.10">
    <property type="entry name" value="Valyl/Leucyl/Isoleucyl-tRNA synthetase, editing domain"/>
    <property type="match status" value="1"/>
</dbReference>
<evidence type="ECO:0000256" key="4">
    <source>
        <dbReference type="ARBA" id="ARBA00022741"/>
    </source>
</evidence>
<dbReference type="Gene3D" id="3.40.50.620">
    <property type="entry name" value="HUPs"/>
    <property type="match status" value="3"/>
</dbReference>
<evidence type="ECO:0000259" key="11">
    <source>
        <dbReference type="Pfam" id="PF00133"/>
    </source>
</evidence>
<gene>
    <name evidence="12" type="ORF">OIU85_027097</name>
</gene>
<evidence type="ECO:0000256" key="5">
    <source>
        <dbReference type="ARBA" id="ARBA00022840"/>
    </source>
</evidence>
<dbReference type="InterPro" id="IPR002301">
    <property type="entry name" value="Ile-tRNA-ligase"/>
</dbReference>
<comment type="caution">
    <text evidence="12">The sequence shown here is derived from an EMBL/GenBank/DDBJ whole genome shotgun (WGS) entry which is preliminary data.</text>
</comment>
<keyword evidence="4 10" id="KW-0547">Nucleotide-binding</keyword>
<keyword evidence="7 10" id="KW-0030">Aminoacyl-tRNA synthetase</keyword>
<dbReference type="GO" id="GO:0048608">
    <property type="term" value="P:reproductive structure development"/>
    <property type="evidence" value="ECO:0007669"/>
    <property type="project" value="UniProtKB-ARBA"/>
</dbReference>
<dbReference type="Gene3D" id="1.10.730.10">
    <property type="entry name" value="Isoleucyl-tRNA Synthetase, Domain 1"/>
    <property type="match status" value="1"/>
</dbReference>
<reference evidence="12" key="2">
    <citation type="journal article" date="2023" name="Int. J. Mol. Sci.">
        <title>De Novo Assembly and Annotation of 11 Diverse Shrub Willow (Salix) Genomes Reveals Novel Gene Organization in Sex-Linked Regions.</title>
        <authorList>
            <person name="Hyden B."/>
            <person name="Feng K."/>
            <person name="Yates T.B."/>
            <person name="Jawdy S."/>
            <person name="Cereghino C."/>
            <person name="Smart L.B."/>
            <person name="Muchero W."/>
        </authorList>
    </citation>
    <scope>NUCLEOTIDE SEQUENCE [LARGE SCALE GENOMIC DNA]</scope>
    <source>
        <tissue evidence="12">Shoot tip</tissue>
    </source>
</reference>
<dbReference type="InterPro" id="IPR002300">
    <property type="entry name" value="aa-tRNA-synth_Ia"/>
</dbReference>
<evidence type="ECO:0000256" key="8">
    <source>
        <dbReference type="ARBA" id="ARBA00032665"/>
    </source>
</evidence>
<keyword evidence="6 10" id="KW-0648">Protein biosynthesis</keyword>
<protein>
    <recommendedName>
        <fullName evidence="2">isoleucine--tRNA ligase</fullName>
        <ecNumber evidence="2">6.1.1.5</ecNumber>
    </recommendedName>
    <alternativeName>
        <fullName evidence="8">Isoleucyl-tRNA synthetase</fullName>
    </alternativeName>
</protein>
<organism evidence="12 13">
    <name type="scientific">Salix viminalis</name>
    <name type="common">Common osier</name>
    <name type="synonym">Basket willow</name>
    <dbReference type="NCBI Taxonomy" id="40686"/>
    <lineage>
        <taxon>Eukaryota</taxon>
        <taxon>Viridiplantae</taxon>
        <taxon>Streptophyta</taxon>
        <taxon>Embryophyta</taxon>
        <taxon>Tracheophyta</taxon>
        <taxon>Spermatophyta</taxon>
        <taxon>Magnoliopsida</taxon>
        <taxon>eudicotyledons</taxon>
        <taxon>Gunneridae</taxon>
        <taxon>Pentapetalae</taxon>
        <taxon>rosids</taxon>
        <taxon>fabids</taxon>
        <taxon>Malpighiales</taxon>
        <taxon>Salicaceae</taxon>
        <taxon>Saliceae</taxon>
        <taxon>Salix</taxon>
    </lineage>
</organism>
<dbReference type="InterPro" id="IPR009080">
    <property type="entry name" value="tRNAsynth_Ia_anticodon-bd"/>
</dbReference>
<dbReference type="PANTHER" id="PTHR42780:SF1">
    <property type="entry name" value="ISOLEUCINE--TRNA LIGASE, CYTOPLASMIC"/>
    <property type="match status" value="1"/>
</dbReference>
<dbReference type="EMBL" id="JAPFFL010000007">
    <property type="protein sequence ID" value="KAJ6715668.1"/>
    <property type="molecule type" value="Genomic_DNA"/>
</dbReference>
<dbReference type="InterPro" id="IPR001412">
    <property type="entry name" value="aa-tRNA-synth_I_CS"/>
</dbReference>
<feature type="domain" description="Aminoacyl-tRNA synthetase class Ia" evidence="11">
    <location>
        <begin position="476"/>
        <end position="675"/>
    </location>
</feature>
<evidence type="ECO:0000256" key="3">
    <source>
        <dbReference type="ARBA" id="ARBA00022598"/>
    </source>
</evidence>
<feature type="domain" description="Aminoacyl-tRNA synthetase class Ia" evidence="11">
    <location>
        <begin position="19"/>
        <end position="126"/>
    </location>
</feature>
<feature type="domain" description="Aminoacyl-tRNA synthetase class Ia" evidence="11">
    <location>
        <begin position="331"/>
        <end position="416"/>
    </location>
</feature>
<keyword evidence="5 10" id="KW-0067">ATP-binding</keyword>
<evidence type="ECO:0000256" key="7">
    <source>
        <dbReference type="ARBA" id="ARBA00023146"/>
    </source>
</evidence>
<dbReference type="SUPFAM" id="SSF52374">
    <property type="entry name" value="Nucleotidylyl transferase"/>
    <property type="match status" value="1"/>
</dbReference>
<dbReference type="GO" id="GO:0005524">
    <property type="term" value="F:ATP binding"/>
    <property type="evidence" value="ECO:0007669"/>
    <property type="project" value="UniProtKB-KW"/>
</dbReference>
<accession>A0A9Q0TQC4</accession>
<reference evidence="12" key="1">
    <citation type="submission" date="2022-11" db="EMBL/GenBank/DDBJ databases">
        <authorList>
            <person name="Hyden B.L."/>
            <person name="Feng K."/>
            <person name="Yates T."/>
            <person name="Jawdy S."/>
            <person name="Smart L.B."/>
            <person name="Muchero W."/>
        </authorList>
    </citation>
    <scope>NUCLEOTIDE SEQUENCE</scope>
    <source>
        <tissue evidence="12">Shoot tip</tissue>
    </source>
</reference>
<dbReference type="SUPFAM" id="SSF47323">
    <property type="entry name" value="Anticodon-binding domain of a subclass of class I aminoacyl-tRNA synthetases"/>
    <property type="match status" value="1"/>
</dbReference>